<protein>
    <submittedName>
        <fullName evidence="2">Tetratricopeptide repeat protein</fullName>
    </submittedName>
</protein>
<dbReference type="RefSeq" id="WP_377353788.1">
    <property type="nucleotide sequence ID" value="NZ_JBHTLQ010000026.1"/>
</dbReference>
<dbReference type="InterPro" id="IPR011990">
    <property type="entry name" value="TPR-like_helical_dom_sf"/>
</dbReference>
<dbReference type="PANTHER" id="PTHR11102">
    <property type="entry name" value="SEL-1-LIKE PROTEIN"/>
    <property type="match status" value="1"/>
</dbReference>
<dbReference type="Proteomes" id="UP001597216">
    <property type="component" value="Unassembled WGS sequence"/>
</dbReference>
<evidence type="ECO:0000313" key="2">
    <source>
        <dbReference type="EMBL" id="MFD1191356.1"/>
    </source>
</evidence>
<dbReference type="InterPro" id="IPR050767">
    <property type="entry name" value="Sel1_AlgK"/>
</dbReference>
<evidence type="ECO:0000256" key="1">
    <source>
        <dbReference type="SAM" id="SignalP"/>
    </source>
</evidence>
<reference evidence="3" key="1">
    <citation type="journal article" date="2019" name="Int. J. Syst. Evol. Microbiol.">
        <title>The Global Catalogue of Microorganisms (GCM) 10K type strain sequencing project: providing services to taxonomists for standard genome sequencing and annotation.</title>
        <authorList>
            <consortium name="The Broad Institute Genomics Platform"/>
            <consortium name="The Broad Institute Genome Sequencing Center for Infectious Disease"/>
            <person name="Wu L."/>
            <person name="Ma J."/>
        </authorList>
    </citation>
    <scope>NUCLEOTIDE SEQUENCE [LARGE SCALE GENOMIC DNA]</scope>
    <source>
        <strain evidence="3">CCUG 55074</strain>
    </source>
</reference>
<evidence type="ECO:0000313" key="3">
    <source>
        <dbReference type="Proteomes" id="UP001597216"/>
    </source>
</evidence>
<dbReference type="InterPro" id="IPR006597">
    <property type="entry name" value="Sel1-like"/>
</dbReference>
<gene>
    <name evidence="2" type="ORF">ACFQ27_12270</name>
</gene>
<keyword evidence="1" id="KW-0732">Signal</keyword>
<comment type="caution">
    <text evidence="2">The sequence shown here is derived from an EMBL/GenBank/DDBJ whole genome shotgun (WGS) entry which is preliminary data.</text>
</comment>
<feature type="signal peptide" evidence="1">
    <location>
        <begin position="1"/>
        <end position="21"/>
    </location>
</feature>
<name>A0ABW3T4S8_9CAUL</name>
<dbReference type="PANTHER" id="PTHR11102:SF160">
    <property type="entry name" value="ERAD-ASSOCIATED E3 UBIQUITIN-PROTEIN LIGASE COMPONENT HRD3"/>
    <property type="match status" value="1"/>
</dbReference>
<dbReference type="SMART" id="SM00671">
    <property type="entry name" value="SEL1"/>
    <property type="match status" value="4"/>
</dbReference>
<dbReference type="EMBL" id="JBHTLQ010000026">
    <property type="protein sequence ID" value="MFD1191356.1"/>
    <property type="molecule type" value="Genomic_DNA"/>
</dbReference>
<organism evidence="2 3">
    <name type="scientific">Phenylobacterium conjunctum</name>
    <dbReference type="NCBI Taxonomy" id="1298959"/>
    <lineage>
        <taxon>Bacteria</taxon>
        <taxon>Pseudomonadati</taxon>
        <taxon>Pseudomonadota</taxon>
        <taxon>Alphaproteobacteria</taxon>
        <taxon>Caulobacterales</taxon>
        <taxon>Caulobacteraceae</taxon>
        <taxon>Phenylobacterium</taxon>
    </lineage>
</organism>
<dbReference type="Pfam" id="PF08238">
    <property type="entry name" value="Sel1"/>
    <property type="match status" value="4"/>
</dbReference>
<keyword evidence="3" id="KW-1185">Reference proteome</keyword>
<proteinExistence type="predicted"/>
<sequence length="260" mass="28430">MRTRTLPLAVFAALSAHPALAFTSAAKQSVDQCVPYWQAENLPQLAEANDPVAQRCLSLRLENEKDPVAAAQWRGRSARSGDRYAMYDMGLFAGGSGDLAEAVKWFRAAAAQGLPDAITQLGAYYSSPSEAGDRLNYKIAVEYLEQAAGMGDPEAQYRLGSMYFRGRPLTMNYAEAFRYTKMAAESGHAKAAAMLSRLYVGGKGTPVDEREAYFWLLIAAAKIQGSDEILDAVRDYLEKRLDAATVAAIQDRALRWKPAS</sequence>
<dbReference type="SUPFAM" id="SSF81901">
    <property type="entry name" value="HCP-like"/>
    <property type="match status" value="1"/>
</dbReference>
<dbReference type="Gene3D" id="1.25.40.10">
    <property type="entry name" value="Tetratricopeptide repeat domain"/>
    <property type="match status" value="1"/>
</dbReference>
<accession>A0ABW3T4S8</accession>
<feature type="chain" id="PRO_5046597284" evidence="1">
    <location>
        <begin position="22"/>
        <end position="260"/>
    </location>
</feature>